<dbReference type="PIRSF" id="PIRSF000915">
    <property type="entry name" value="PGP-type_phosphatase"/>
    <property type="match status" value="1"/>
</dbReference>
<dbReference type="InterPro" id="IPR036412">
    <property type="entry name" value="HAD-like_sf"/>
</dbReference>
<dbReference type="CTD" id="20244222"/>
<evidence type="ECO:0000256" key="3">
    <source>
        <dbReference type="PIRSR" id="PIRSR000915-2"/>
    </source>
</evidence>
<dbReference type="NCBIfam" id="TIGR01460">
    <property type="entry name" value="HAD-SF-IIA"/>
    <property type="match status" value="1"/>
</dbReference>
<feature type="active site" description="Proton donor" evidence="2">
    <location>
        <position position="5"/>
    </location>
</feature>
<dbReference type="PANTHER" id="PTHR19288:SF93">
    <property type="entry name" value="FI11325P-RELATED"/>
    <property type="match status" value="1"/>
</dbReference>
<keyword evidence="4" id="KW-0460">Magnesium</keyword>
<dbReference type="RefSeq" id="XP_009065254.1">
    <property type="nucleotide sequence ID" value="XM_009067006.1"/>
</dbReference>
<gene>
    <name evidence="5" type="ORF">LOTGIDRAFT_177586</name>
</gene>
<protein>
    <submittedName>
        <fullName evidence="5">Uncharacterized protein</fullName>
    </submittedName>
</protein>
<dbReference type="GeneID" id="20244222"/>
<accession>V3Z0U4</accession>
<dbReference type="Pfam" id="PF13344">
    <property type="entry name" value="Hydrolase_6"/>
    <property type="match status" value="1"/>
</dbReference>
<evidence type="ECO:0000256" key="1">
    <source>
        <dbReference type="PIRNR" id="PIRNR000915"/>
    </source>
</evidence>
<dbReference type="HOGENOM" id="CLU_043473_0_1_1"/>
<feature type="binding site" evidence="4">
    <location>
        <position position="3"/>
    </location>
    <ligand>
        <name>Mg(2+)</name>
        <dbReference type="ChEBI" id="CHEBI:18420"/>
    </ligand>
</feature>
<dbReference type="EMBL" id="KB203566">
    <property type="protein sequence ID" value="ESO84128.1"/>
    <property type="molecule type" value="Genomic_DNA"/>
</dbReference>
<dbReference type="OMA" id="INESRTM"/>
<keyword evidence="4" id="KW-0479">Metal-binding</keyword>
<feature type="binding site" evidence="4">
    <location>
        <position position="5"/>
    </location>
    <ligand>
        <name>Mg(2+)</name>
        <dbReference type="ChEBI" id="CHEBI:18420"/>
    </ligand>
</feature>
<evidence type="ECO:0000313" key="5">
    <source>
        <dbReference type="EMBL" id="ESO84128.1"/>
    </source>
</evidence>
<organism evidence="5 6">
    <name type="scientific">Lottia gigantea</name>
    <name type="common">Giant owl limpet</name>
    <dbReference type="NCBI Taxonomy" id="225164"/>
    <lineage>
        <taxon>Eukaryota</taxon>
        <taxon>Metazoa</taxon>
        <taxon>Spiralia</taxon>
        <taxon>Lophotrochozoa</taxon>
        <taxon>Mollusca</taxon>
        <taxon>Gastropoda</taxon>
        <taxon>Patellogastropoda</taxon>
        <taxon>Lottioidea</taxon>
        <taxon>Lottiidae</taxon>
        <taxon>Lottia</taxon>
    </lineage>
</organism>
<dbReference type="GO" id="GO:0005737">
    <property type="term" value="C:cytoplasm"/>
    <property type="evidence" value="ECO:0007669"/>
    <property type="project" value="TreeGrafter"/>
</dbReference>
<keyword evidence="6" id="KW-1185">Reference proteome</keyword>
<dbReference type="InterPro" id="IPR006357">
    <property type="entry name" value="HAD-SF_hydro_IIA"/>
</dbReference>
<dbReference type="AlphaFoldDB" id="V3Z0U4"/>
<sequence>MLDCDGVLWKTDFMSSIPGIPDTINHIRNLGKRILFVTNNSRLSRETCAQKLLLNHGIEPGDRKDIFCVCYSIAVYLKDVLKISGSVYTIGTEAMQSELTLQGITNFGTGLEIDKPTKNQDELLNMFFRNDVEAVVVAFDEYFNFVKLYKAASYLCNPSCHFLVSTNRGTGVLLAPNRFQPLTGPIVNAVSFASQREPVVIGKPSSHMFETIQQLILTWTNQRFAKTCGIDSAFVLSGVDSLQTLQQRPNDTFVPDYYLQSLNELNFT</sequence>
<feature type="active site" description="Nucleophile" evidence="2">
    <location>
        <position position="3"/>
    </location>
</feature>
<dbReference type="KEGG" id="lgi:LOTGIDRAFT_177586"/>
<evidence type="ECO:0000256" key="2">
    <source>
        <dbReference type="PIRSR" id="PIRSR000915-1"/>
    </source>
</evidence>
<dbReference type="PANTHER" id="PTHR19288">
    <property type="entry name" value="4-NITROPHENYLPHOSPHATASE-RELATED"/>
    <property type="match status" value="1"/>
</dbReference>
<comment type="cofactor">
    <cofactor evidence="4">
        <name>Mg(2+)</name>
        <dbReference type="ChEBI" id="CHEBI:18420"/>
    </cofactor>
    <text evidence="4">Divalent metal ions. Mg(2+) is the most effective.</text>
</comment>
<evidence type="ECO:0000256" key="4">
    <source>
        <dbReference type="PIRSR" id="PIRSR000915-3"/>
    </source>
</evidence>
<reference evidence="5 6" key="1">
    <citation type="journal article" date="2013" name="Nature">
        <title>Insights into bilaterian evolution from three spiralian genomes.</title>
        <authorList>
            <person name="Simakov O."/>
            <person name="Marletaz F."/>
            <person name="Cho S.J."/>
            <person name="Edsinger-Gonzales E."/>
            <person name="Havlak P."/>
            <person name="Hellsten U."/>
            <person name="Kuo D.H."/>
            <person name="Larsson T."/>
            <person name="Lv J."/>
            <person name="Arendt D."/>
            <person name="Savage R."/>
            <person name="Osoegawa K."/>
            <person name="de Jong P."/>
            <person name="Grimwood J."/>
            <person name="Chapman J.A."/>
            <person name="Shapiro H."/>
            <person name="Aerts A."/>
            <person name="Otillar R.P."/>
            <person name="Terry A.Y."/>
            <person name="Boore J.L."/>
            <person name="Grigoriev I.V."/>
            <person name="Lindberg D.R."/>
            <person name="Seaver E.C."/>
            <person name="Weisblat D.A."/>
            <person name="Putnam N.H."/>
            <person name="Rokhsar D.S."/>
        </authorList>
    </citation>
    <scope>NUCLEOTIDE SEQUENCE [LARGE SCALE GENOMIC DNA]</scope>
</reference>
<feature type="binding site" evidence="3">
    <location>
        <position position="203"/>
    </location>
    <ligand>
        <name>substrate</name>
    </ligand>
</feature>
<dbReference type="GO" id="GO:0046872">
    <property type="term" value="F:metal ion binding"/>
    <property type="evidence" value="ECO:0007669"/>
    <property type="project" value="UniProtKB-KW"/>
</dbReference>
<dbReference type="OrthoDB" id="413953at2759"/>
<dbReference type="STRING" id="225164.V3Z0U4"/>
<dbReference type="Gene3D" id="3.40.50.1000">
    <property type="entry name" value="HAD superfamily/HAD-like"/>
    <property type="match status" value="2"/>
</dbReference>
<proteinExistence type="inferred from homology"/>
<dbReference type="GO" id="GO:0016791">
    <property type="term" value="F:phosphatase activity"/>
    <property type="evidence" value="ECO:0007669"/>
    <property type="project" value="TreeGrafter"/>
</dbReference>
<dbReference type="SUPFAM" id="SSF56784">
    <property type="entry name" value="HAD-like"/>
    <property type="match status" value="1"/>
</dbReference>
<dbReference type="Proteomes" id="UP000030746">
    <property type="component" value="Unassembled WGS sequence"/>
</dbReference>
<dbReference type="InterPro" id="IPR023214">
    <property type="entry name" value="HAD_sf"/>
</dbReference>
<name>V3Z0U4_LOTGI</name>
<keyword evidence="1" id="KW-0378">Hydrolase</keyword>
<comment type="similarity">
    <text evidence="1">Belongs to the HAD-like hydrolase superfamily.</text>
</comment>
<evidence type="ECO:0000313" key="6">
    <source>
        <dbReference type="Proteomes" id="UP000030746"/>
    </source>
</evidence>